<organism evidence="2 3">
    <name type="scientific">Candidatus Egerieimonas intestinavium</name>
    <dbReference type="NCBI Taxonomy" id="2840777"/>
    <lineage>
        <taxon>Bacteria</taxon>
        <taxon>Bacillati</taxon>
        <taxon>Bacillota</taxon>
        <taxon>Clostridia</taxon>
        <taxon>Lachnospirales</taxon>
        <taxon>Lachnospiraceae</taxon>
        <taxon>Lachnospiraceae incertae sedis</taxon>
        <taxon>Candidatus Egerieimonas</taxon>
    </lineage>
</organism>
<proteinExistence type="predicted"/>
<name>A0A9D1JGV5_9FIRM</name>
<feature type="transmembrane region" description="Helical" evidence="1">
    <location>
        <begin position="50"/>
        <end position="69"/>
    </location>
</feature>
<keyword evidence="1" id="KW-0812">Transmembrane</keyword>
<reference evidence="2" key="2">
    <citation type="journal article" date="2021" name="PeerJ">
        <title>Extensive microbial diversity within the chicken gut microbiome revealed by metagenomics and culture.</title>
        <authorList>
            <person name="Gilroy R."/>
            <person name="Ravi A."/>
            <person name="Getino M."/>
            <person name="Pursley I."/>
            <person name="Horton D.L."/>
            <person name="Alikhan N.F."/>
            <person name="Baker D."/>
            <person name="Gharbi K."/>
            <person name="Hall N."/>
            <person name="Watson M."/>
            <person name="Adriaenssens E.M."/>
            <person name="Foster-Nyarko E."/>
            <person name="Jarju S."/>
            <person name="Secka A."/>
            <person name="Antonio M."/>
            <person name="Oren A."/>
            <person name="Chaudhuri R.R."/>
            <person name="La Ragione R."/>
            <person name="Hildebrand F."/>
            <person name="Pallen M.J."/>
        </authorList>
    </citation>
    <scope>NUCLEOTIDE SEQUENCE</scope>
    <source>
        <strain evidence="2">ChiSxjej1B13-7041</strain>
    </source>
</reference>
<keyword evidence="1" id="KW-1133">Transmembrane helix</keyword>
<gene>
    <name evidence="2" type="ORF">IAB98_12555</name>
</gene>
<dbReference type="AlphaFoldDB" id="A0A9D1JGV5"/>
<dbReference type="Proteomes" id="UP000886841">
    <property type="component" value="Unassembled WGS sequence"/>
</dbReference>
<dbReference type="PROSITE" id="PS51257">
    <property type="entry name" value="PROKAR_LIPOPROTEIN"/>
    <property type="match status" value="1"/>
</dbReference>
<dbReference type="EMBL" id="DVHU01000111">
    <property type="protein sequence ID" value="HIR94240.1"/>
    <property type="molecule type" value="Genomic_DNA"/>
</dbReference>
<evidence type="ECO:0000256" key="1">
    <source>
        <dbReference type="SAM" id="Phobius"/>
    </source>
</evidence>
<protein>
    <submittedName>
        <fullName evidence="2">Uncharacterized protein</fullName>
    </submittedName>
</protein>
<comment type="caution">
    <text evidence="2">The sequence shown here is derived from an EMBL/GenBank/DDBJ whole genome shotgun (WGS) entry which is preliminary data.</text>
</comment>
<feature type="transmembrane region" description="Helical" evidence="1">
    <location>
        <begin position="81"/>
        <end position="101"/>
    </location>
</feature>
<keyword evidence="1" id="KW-0472">Membrane</keyword>
<sequence length="106" mass="10883">MAKRYKYTATRKKEAAGGILSLALAAVSCLLLLVSTLVAAAQNGNAAIWLGGAGLISLGLSVYGFLVGLGSLKAKEMGHRWGMIGSLFCGVLAAVWLGIFLTGVRG</sequence>
<accession>A0A9D1JGV5</accession>
<evidence type="ECO:0000313" key="3">
    <source>
        <dbReference type="Proteomes" id="UP000886841"/>
    </source>
</evidence>
<reference evidence="2" key="1">
    <citation type="submission" date="2020-10" db="EMBL/GenBank/DDBJ databases">
        <authorList>
            <person name="Gilroy R."/>
        </authorList>
    </citation>
    <scope>NUCLEOTIDE SEQUENCE</scope>
    <source>
        <strain evidence="2">ChiSxjej1B13-7041</strain>
    </source>
</reference>
<evidence type="ECO:0000313" key="2">
    <source>
        <dbReference type="EMBL" id="HIR94240.1"/>
    </source>
</evidence>